<gene>
    <name evidence="1" type="ORF">PSYICH_LOCUS13050</name>
</gene>
<organism evidence="1 2">
    <name type="scientific">Psylliodes chrysocephalus</name>
    <dbReference type="NCBI Taxonomy" id="3402493"/>
    <lineage>
        <taxon>Eukaryota</taxon>
        <taxon>Metazoa</taxon>
        <taxon>Ecdysozoa</taxon>
        <taxon>Arthropoda</taxon>
        <taxon>Hexapoda</taxon>
        <taxon>Insecta</taxon>
        <taxon>Pterygota</taxon>
        <taxon>Neoptera</taxon>
        <taxon>Endopterygota</taxon>
        <taxon>Coleoptera</taxon>
        <taxon>Polyphaga</taxon>
        <taxon>Cucujiformia</taxon>
        <taxon>Chrysomeloidea</taxon>
        <taxon>Chrysomelidae</taxon>
        <taxon>Galerucinae</taxon>
        <taxon>Alticini</taxon>
        <taxon>Psylliodes</taxon>
    </lineage>
</organism>
<sequence>MSSRYVRFLHNSTKNSSALTNFIRNYSRKVGNDSESPYKHVKPKHPLEDACNLVWKDPSFEILTANEFPLFLRGNIGLAWYDTQTTVKSHHELIMEQIDHANDPQNSNITVKVQKCPTLLRGTVKDLFPYRPLEDNSVLSVVTIALKPNIKDMRTNKELETERLAQTFLITAKKICDKLRTAGYWADFINPFSGRPYFTPSTLTELYQTHEKFRCLDFQIVEIKDCKVISNDDDSLKQFVGSLFTSAACNKRNLNSVFM</sequence>
<accession>A0A9P0GKE7</accession>
<dbReference type="AlphaFoldDB" id="A0A9P0GKE7"/>
<dbReference type="GO" id="GO:0005739">
    <property type="term" value="C:mitochondrion"/>
    <property type="evidence" value="ECO:0007669"/>
    <property type="project" value="TreeGrafter"/>
</dbReference>
<dbReference type="Pfam" id="PF10229">
    <property type="entry name" value="MMADHC"/>
    <property type="match status" value="1"/>
</dbReference>
<dbReference type="PANTHER" id="PTHR13192:SF3">
    <property type="entry name" value="COBALAMIN TRAFFICKING PROTEIN CBLD"/>
    <property type="match status" value="1"/>
</dbReference>
<dbReference type="EMBL" id="OV651819">
    <property type="protein sequence ID" value="CAH1112956.1"/>
    <property type="molecule type" value="Genomic_DNA"/>
</dbReference>
<proteinExistence type="predicted"/>
<dbReference type="InterPro" id="IPR019362">
    <property type="entry name" value="MMADHC"/>
</dbReference>
<reference evidence="1" key="1">
    <citation type="submission" date="2022-01" db="EMBL/GenBank/DDBJ databases">
        <authorList>
            <person name="King R."/>
        </authorList>
    </citation>
    <scope>NUCLEOTIDE SEQUENCE</scope>
</reference>
<keyword evidence="2" id="KW-1185">Reference proteome</keyword>
<dbReference type="Proteomes" id="UP001153636">
    <property type="component" value="Chromosome 7"/>
</dbReference>
<evidence type="ECO:0000313" key="1">
    <source>
        <dbReference type="EMBL" id="CAH1112956.1"/>
    </source>
</evidence>
<dbReference type="OrthoDB" id="10263782at2759"/>
<dbReference type="PANTHER" id="PTHR13192">
    <property type="entry name" value="MY011 PROTEIN"/>
    <property type="match status" value="1"/>
</dbReference>
<protein>
    <submittedName>
        <fullName evidence="1">Uncharacterized protein</fullName>
    </submittedName>
</protein>
<evidence type="ECO:0000313" key="2">
    <source>
        <dbReference type="Proteomes" id="UP001153636"/>
    </source>
</evidence>
<name>A0A9P0GKE7_9CUCU</name>
<dbReference type="GO" id="GO:0009235">
    <property type="term" value="P:cobalamin metabolic process"/>
    <property type="evidence" value="ECO:0007669"/>
    <property type="project" value="InterPro"/>
</dbReference>